<dbReference type="Proteomes" id="UP001346149">
    <property type="component" value="Unassembled WGS sequence"/>
</dbReference>
<evidence type="ECO:0000313" key="2">
    <source>
        <dbReference type="Proteomes" id="UP001346149"/>
    </source>
</evidence>
<accession>A0AAN7M5Q7</accession>
<dbReference type="AlphaFoldDB" id="A0AAN7M5Q7"/>
<proteinExistence type="predicted"/>
<organism evidence="1 2">
    <name type="scientific">Trapa natans</name>
    <name type="common">Water chestnut</name>
    <dbReference type="NCBI Taxonomy" id="22666"/>
    <lineage>
        <taxon>Eukaryota</taxon>
        <taxon>Viridiplantae</taxon>
        <taxon>Streptophyta</taxon>
        <taxon>Embryophyta</taxon>
        <taxon>Tracheophyta</taxon>
        <taxon>Spermatophyta</taxon>
        <taxon>Magnoliopsida</taxon>
        <taxon>eudicotyledons</taxon>
        <taxon>Gunneridae</taxon>
        <taxon>Pentapetalae</taxon>
        <taxon>rosids</taxon>
        <taxon>malvids</taxon>
        <taxon>Myrtales</taxon>
        <taxon>Lythraceae</taxon>
        <taxon>Trapa</taxon>
    </lineage>
</organism>
<gene>
    <name evidence="1" type="ORF">SAY86_022742</name>
</gene>
<sequence length="221" mass="24777">MFSYKGGSALHSMRPKLCPQSLHSKHIPMVEFPPNLDDGELWLPSGIFLNDAVANRGRGLIPARCFSSLDQLPQSLAALTKLPPRSLISLCQTTQHGAVITPSARGLLRSAMTSSSAVNYEHLLLQQALLTRNRLENHLNIRYGGDGATRREYRGTGVFLPRIAEYATASDYRKKQGMRNRLDIRIREHMNFTMVGAVAKKEKEGHLEMPAEMSLPHEWPY</sequence>
<dbReference type="EMBL" id="JAXQNO010000008">
    <property type="protein sequence ID" value="KAK4792307.1"/>
    <property type="molecule type" value="Genomic_DNA"/>
</dbReference>
<reference evidence="1 2" key="1">
    <citation type="journal article" date="2023" name="Hortic Res">
        <title>Pangenome of water caltrop reveals structural variations and asymmetric subgenome divergence after allopolyploidization.</title>
        <authorList>
            <person name="Zhang X."/>
            <person name="Chen Y."/>
            <person name="Wang L."/>
            <person name="Yuan Y."/>
            <person name="Fang M."/>
            <person name="Shi L."/>
            <person name="Lu R."/>
            <person name="Comes H.P."/>
            <person name="Ma Y."/>
            <person name="Chen Y."/>
            <person name="Huang G."/>
            <person name="Zhou Y."/>
            <person name="Zheng Z."/>
            <person name="Qiu Y."/>
        </authorList>
    </citation>
    <scope>NUCLEOTIDE SEQUENCE [LARGE SCALE GENOMIC DNA]</scope>
    <source>
        <strain evidence="1">F231</strain>
    </source>
</reference>
<comment type="caution">
    <text evidence="1">The sequence shown here is derived from an EMBL/GenBank/DDBJ whole genome shotgun (WGS) entry which is preliminary data.</text>
</comment>
<name>A0AAN7M5Q7_TRANT</name>
<protein>
    <submittedName>
        <fullName evidence="1">Uncharacterized protein</fullName>
    </submittedName>
</protein>
<keyword evidence="2" id="KW-1185">Reference proteome</keyword>
<evidence type="ECO:0000313" key="1">
    <source>
        <dbReference type="EMBL" id="KAK4792307.1"/>
    </source>
</evidence>